<gene>
    <name evidence="3" type="ORF">KP509_35G008700</name>
</gene>
<keyword evidence="4" id="KW-1185">Reference proteome</keyword>
<dbReference type="SUPFAM" id="SSF47473">
    <property type="entry name" value="EF-hand"/>
    <property type="match status" value="1"/>
</dbReference>
<dbReference type="InterPro" id="IPR002048">
    <property type="entry name" value="EF_hand_dom"/>
</dbReference>
<dbReference type="OrthoDB" id="416502at2759"/>
<evidence type="ECO:0000259" key="2">
    <source>
        <dbReference type="PROSITE" id="PS50222"/>
    </source>
</evidence>
<keyword evidence="1" id="KW-0106">Calcium</keyword>
<accession>A0A8T2QEB3</accession>
<dbReference type="PROSITE" id="PS50222">
    <property type="entry name" value="EF_HAND_2"/>
    <property type="match status" value="1"/>
</dbReference>
<dbReference type="Pfam" id="PF13499">
    <property type="entry name" value="EF-hand_7"/>
    <property type="match status" value="1"/>
</dbReference>
<organism evidence="3 4">
    <name type="scientific">Ceratopteris richardii</name>
    <name type="common">Triangle waterfern</name>
    <dbReference type="NCBI Taxonomy" id="49495"/>
    <lineage>
        <taxon>Eukaryota</taxon>
        <taxon>Viridiplantae</taxon>
        <taxon>Streptophyta</taxon>
        <taxon>Embryophyta</taxon>
        <taxon>Tracheophyta</taxon>
        <taxon>Polypodiopsida</taxon>
        <taxon>Polypodiidae</taxon>
        <taxon>Polypodiales</taxon>
        <taxon>Pteridineae</taxon>
        <taxon>Pteridaceae</taxon>
        <taxon>Parkerioideae</taxon>
        <taxon>Ceratopteris</taxon>
    </lineage>
</organism>
<dbReference type="PROSITE" id="PS00018">
    <property type="entry name" value="EF_HAND_1"/>
    <property type="match status" value="1"/>
</dbReference>
<reference evidence="3" key="1">
    <citation type="submission" date="2021-08" db="EMBL/GenBank/DDBJ databases">
        <title>WGS assembly of Ceratopteris richardii.</title>
        <authorList>
            <person name="Marchant D.B."/>
            <person name="Chen G."/>
            <person name="Jenkins J."/>
            <person name="Shu S."/>
            <person name="Leebens-Mack J."/>
            <person name="Grimwood J."/>
            <person name="Schmutz J."/>
            <person name="Soltis P."/>
            <person name="Soltis D."/>
            <person name="Chen Z.-H."/>
        </authorList>
    </citation>
    <scope>NUCLEOTIDE SEQUENCE</scope>
    <source>
        <strain evidence="3">Whitten #5841</strain>
        <tissue evidence="3">Leaf</tissue>
    </source>
</reference>
<sequence>MARSSYAPRLSRSLPCIVNKATSGDSSHGMSVGNLSDTTSAQFDALWHFDSVVSPRSSLPSPLIKSKPENSPSYFFSSSAQLPAMGTSAIQTSSNPISSTTAQNIFANQFLQTVFSTFDENGDGSVSVTEISNILERLGMPASEQSIQSFLRRLLSSMKMHVKEDEFLALYETVCCYLERLDSSSGSSDLKYSELMRTEMAK</sequence>
<evidence type="ECO:0000256" key="1">
    <source>
        <dbReference type="ARBA" id="ARBA00022837"/>
    </source>
</evidence>
<dbReference type="EMBL" id="CM035440">
    <property type="protein sequence ID" value="KAH7282024.1"/>
    <property type="molecule type" value="Genomic_DNA"/>
</dbReference>
<comment type="caution">
    <text evidence="3">The sequence shown here is derived from an EMBL/GenBank/DDBJ whole genome shotgun (WGS) entry which is preliminary data.</text>
</comment>
<dbReference type="InterPro" id="IPR011992">
    <property type="entry name" value="EF-hand-dom_pair"/>
</dbReference>
<evidence type="ECO:0000313" key="4">
    <source>
        <dbReference type="Proteomes" id="UP000825935"/>
    </source>
</evidence>
<dbReference type="Proteomes" id="UP000825935">
    <property type="component" value="Chromosome 35"/>
</dbReference>
<feature type="domain" description="EF-hand" evidence="2">
    <location>
        <begin position="106"/>
        <end position="141"/>
    </location>
</feature>
<proteinExistence type="predicted"/>
<dbReference type="GO" id="GO:0005509">
    <property type="term" value="F:calcium ion binding"/>
    <property type="evidence" value="ECO:0007669"/>
    <property type="project" value="InterPro"/>
</dbReference>
<dbReference type="AlphaFoldDB" id="A0A8T2QEB3"/>
<evidence type="ECO:0000313" key="3">
    <source>
        <dbReference type="EMBL" id="KAH7282024.1"/>
    </source>
</evidence>
<dbReference type="Gene3D" id="1.10.238.10">
    <property type="entry name" value="EF-hand"/>
    <property type="match status" value="1"/>
</dbReference>
<protein>
    <recommendedName>
        <fullName evidence="2">EF-hand domain-containing protein</fullName>
    </recommendedName>
</protein>
<dbReference type="InterPro" id="IPR018247">
    <property type="entry name" value="EF_Hand_1_Ca_BS"/>
</dbReference>
<name>A0A8T2QEB3_CERRI</name>